<evidence type="ECO:0000313" key="8">
    <source>
        <dbReference type="RefSeq" id="XP_005092643.1"/>
    </source>
</evidence>
<dbReference type="InterPro" id="IPR029058">
    <property type="entry name" value="AB_hydrolase_fold"/>
</dbReference>
<dbReference type="GO" id="GO:0006508">
    <property type="term" value="P:proteolysis"/>
    <property type="evidence" value="ECO:0007669"/>
    <property type="project" value="UniProtKB-KW"/>
</dbReference>
<name>A0ABM0JFQ6_APLCA</name>
<dbReference type="RefSeq" id="XP_005092643.1">
    <property type="nucleotide sequence ID" value="XM_005092586.3"/>
</dbReference>
<dbReference type="PANTHER" id="PTHR11010">
    <property type="entry name" value="PROTEASE S28 PRO-X CARBOXYPEPTIDASE-RELATED"/>
    <property type="match status" value="1"/>
</dbReference>
<dbReference type="GeneID" id="101862631"/>
<keyword evidence="4" id="KW-0378">Hydrolase</keyword>
<evidence type="ECO:0000313" key="7">
    <source>
        <dbReference type="Proteomes" id="UP000694888"/>
    </source>
</evidence>
<feature type="chain" id="PRO_5045115670" evidence="6">
    <location>
        <begin position="23"/>
        <end position="502"/>
    </location>
</feature>
<evidence type="ECO:0000256" key="2">
    <source>
        <dbReference type="ARBA" id="ARBA00022670"/>
    </source>
</evidence>
<protein>
    <submittedName>
        <fullName evidence="8">Serine protease K12H4.7</fullName>
    </submittedName>
</protein>
<organism evidence="7 8">
    <name type="scientific">Aplysia californica</name>
    <name type="common">California sea hare</name>
    <dbReference type="NCBI Taxonomy" id="6500"/>
    <lineage>
        <taxon>Eukaryota</taxon>
        <taxon>Metazoa</taxon>
        <taxon>Spiralia</taxon>
        <taxon>Lophotrochozoa</taxon>
        <taxon>Mollusca</taxon>
        <taxon>Gastropoda</taxon>
        <taxon>Heterobranchia</taxon>
        <taxon>Euthyneura</taxon>
        <taxon>Tectipleura</taxon>
        <taxon>Aplysiida</taxon>
        <taxon>Aplysioidea</taxon>
        <taxon>Aplysiidae</taxon>
        <taxon>Aplysia</taxon>
    </lineage>
</organism>
<dbReference type="SUPFAM" id="SSF53474">
    <property type="entry name" value="alpha/beta-Hydrolases"/>
    <property type="match status" value="1"/>
</dbReference>
<dbReference type="Proteomes" id="UP000694888">
    <property type="component" value="Unplaced"/>
</dbReference>
<comment type="similarity">
    <text evidence="1">Belongs to the peptidase S28 family.</text>
</comment>
<reference evidence="8" key="1">
    <citation type="submission" date="2025-08" db="UniProtKB">
        <authorList>
            <consortium name="RefSeq"/>
        </authorList>
    </citation>
    <scope>IDENTIFICATION</scope>
</reference>
<evidence type="ECO:0000256" key="6">
    <source>
        <dbReference type="SAM" id="SignalP"/>
    </source>
</evidence>
<evidence type="ECO:0000256" key="1">
    <source>
        <dbReference type="ARBA" id="ARBA00011079"/>
    </source>
</evidence>
<keyword evidence="7" id="KW-1185">Reference proteome</keyword>
<evidence type="ECO:0000256" key="5">
    <source>
        <dbReference type="ARBA" id="ARBA00023180"/>
    </source>
</evidence>
<keyword evidence="2 8" id="KW-0645">Protease</keyword>
<dbReference type="GO" id="GO:0008233">
    <property type="term" value="F:peptidase activity"/>
    <property type="evidence" value="ECO:0007669"/>
    <property type="project" value="UniProtKB-KW"/>
</dbReference>
<evidence type="ECO:0000256" key="4">
    <source>
        <dbReference type="ARBA" id="ARBA00022801"/>
    </source>
</evidence>
<evidence type="ECO:0000256" key="3">
    <source>
        <dbReference type="ARBA" id="ARBA00022729"/>
    </source>
</evidence>
<dbReference type="Gene3D" id="1.20.120.980">
    <property type="entry name" value="Serine carboxypeptidase S28, SKS domain"/>
    <property type="match status" value="1"/>
</dbReference>
<gene>
    <name evidence="8" type="primary">LOC101862631</name>
</gene>
<dbReference type="PANTHER" id="PTHR11010:SF117">
    <property type="entry name" value="SERINE PROTEASE 16"/>
    <property type="match status" value="1"/>
</dbReference>
<sequence length="502" mass="55842">MLSRTLILGALLLAVVIFHAEAYVPRIIRGRPKGGFVGIPDTQSAQNGNDPTPPPDQWFEQKQDHFDGINLLTWKQRFFSNGSFYKKGGPMFVQIGGEGEANPIWMMEGAWVDYAKKYNAYCFLLEHRFYGKSHPTPDMSVNNLRYLSSEQALSDLATFITAVRKELGGPKVIVFGGSYPGSLAAWFRMKYPHIAHGAVASSAPLLAKINFFEYMEVVDSALRTFDASGTCNNAVAQATQGVQELMSTYKGRRQLKSLFQLCDDLDPNSKKDISNFYSTIAGNFEGVVQYNKDNRAFEGAVGTNITIDTLCGIMTDTSKGSPTERYAAVNSLMLKTYSQKCQDFKYDKMIDEMRQTQWNSSAAEGGRQWTYQTCTEFAFYQSSDSKKQPFGHGFGIQFWLDQCSDIFGPEVNVTLIQQRVERSNEDYGALGIRISRVVFPNGSIDPWHALGVLKDLGPDAKAIFINGTAHCANMYPPTAQDLPALVAARTEIETSIGQWLAD</sequence>
<dbReference type="InterPro" id="IPR042269">
    <property type="entry name" value="Ser_carbopepase_S28_SKS"/>
</dbReference>
<accession>A0ABM0JFQ6</accession>
<proteinExistence type="inferred from homology"/>
<dbReference type="Pfam" id="PF05577">
    <property type="entry name" value="Peptidase_S28"/>
    <property type="match status" value="1"/>
</dbReference>
<keyword evidence="5" id="KW-0325">Glycoprotein</keyword>
<dbReference type="InterPro" id="IPR008758">
    <property type="entry name" value="Peptidase_S28"/>
</dbReference>
<keyword evidence="3 6" id="KW-0732">Signal</keyword>
<feature type="signal peptide" evidence="6">
    <location>
        <begin position="1"/>
        <end position="22"/>
    </location>
</feature>
<dbReference type="Gene3D" id="3.40.50.1820">
    <property type="entry name" value="alpha/beta hydrolase"/>
    <property type="match status" value="1"/>
</dbReference>